<feature type="transmembrane region" description="Helical" evidence="6">
    <location>
        <begin position="165"/>
        <end position="183"/>
    </location>
</feature>
<feature type="chain" id="PRO_5046325360" evidence="7">
    <location>
        <begin position="21"/>
        <end position="268"/>
    </location>
</feature>
<feature type="transmembrane region" description="Helical" evidence="6">
    <location>
        <begin position="63"/>
        <end position="80"/>
    </location>
</feature>
<dbReference type="Pfam" id="PF09678">
    <property type="entry name" value="Caa3_CtaG"/>
    <property type="match status" value="1"/>
</dbReference>
<feature type="transmembrane region" description="Helical" evidence="6">
    <location>
        <begin position="195"/>
        <end position="216"/>
    </location>
</feature>
<evidence type="ECO:0000256" key="3">
    <source>
        <dbReference type="ARBA" id="ARBA00022692"/>
    </source>
</evidence>
<gene>
    <name evidence="8" type="ORF">HCJ96_05050</name>
</gene>
<feature type="signal peptide" evidence="7">
    <location>
        <begin position="1"/>
        <end position="20"/>
    </location>
</feature>
<keyword evidence="2" id="KW-1003">Cell membrane</keyword>
<evidence type="ECO:0000256" key="1">
    <source>
        <dbReference type="ARBA" id="ARBA00004651"/>
    </source>
</evidence>
<comment type="subcellular location">
    <subcellularLocation>
        <location evidence="1">Cell membrane</location>
        <topology evidence="1">Multi-pass membrane protein</topology>
    </subcellularLocation>
</comment>
<evidence type="ECO:0000313" key="8">
    <source>
        <dbReference type="EMBL" id="NMH59383.1"/>
    </source>
</evidence>
<dbReference type="Gene3D" id="1.10.1760.20">
    <property type="match status" value="1"/>
</dbReference>
<dbReference type="EMBL" id="JAATNW010000003">
    <property type="protein sequence ID" value="NMH59383.1"/>
    <property type="molecule type" value="Genomic_DNA"/>
</dbReference>
<dbReference type="InterPro" id="IPR019108">
    <property type="entry name" value="Caa3_assmbl_CtaG-rel"/>
</dbReference>
<evidence type="ECO:0000313" key="9">
    <source>
        <dbReference type="Proteomes" id="UP000709336"/>
    </source>
</evidence>
<sequence>MSLALLLLFCLVVWSGRALAHSPFSSSGEEGIAAGITAAVVVLLWFLYEVGCRRATPVPWRRWLFHITVIITLFTILGPLDKWAEQSAAAHMTQHMFMMVIIAPAFALARPLPQYYKAWGRYGKKAWELAFKLTQYPMLCAYIHGVVLWFWHIPTFYMLAVENPWVHIIEHACFLITAVWFWWACLHAFSGKAHYALLALLFTLMHTGFLGALLTFANAPFYGEARGLADQQLAGLIMWVLGGLPYISAAIWAANRWYKRFDRAFLDN</sequence>
<dbReference type="Proteomes" id="UP000709336">
    <property type="component" value="Unassembled WGS sequence"/>
</dbReference>
<evidence type="ECO:0000256" key="2">
    <source>
        <dbReference type="ARBA" id="ARBA00022475"/>
    </source>
</evidence>
<keyword evidence="7" id="KW-0732">Signal</keyword>
<evidence type="ECO:0000256" key="6">
    <source>
        <dbReference type="SAM" id="Phobius"/>
    </source>
</evidence>
<keyword evidence="5 6" id="KW-0472">Membrane</keyword>
<evidence type="ECO:0000256" key="7">
    <source>
        <dbReference type="SAM" id="SignalP"/>
    </source>
</evidence>
<reference evidence="8 9" key="1">
    <citation type="submission" date="2020-03" db="EMBL/GenBank/DDBJ databases">
        <title>Alteromonas ponticola sp. nov., isolated from seawater.</title>
        <authorList>
            <person name="Yoon J.-H."/>
            <person name="Kim Y.-O."/>
        </authorList>
    </citation>
    <scope>NUCLEOTIDE SEQUENCE [LARGE SCALE GENOMIC DNA]</scope>
    <source>
        <strain evidence="8 9">MYP5</strain>
    </source>
</reference>
<proteinExistence type="predicted"/>
<keyword evidence="9" id="KW-1185">Reference proteome</keyword>
<keyword evidence="4 6" id="KW-1133">Transmembrane helix</keyword>
<protein>
    <submittedName>
        <fullName evidence="8">Cytochrome c oxidase assembly protein</fullName>
    </submittedName>
</protein>
<feature type="transmembrane region" description="Helical" evidence="6">
    <location>
        <begin position="133"/>
        <end position="153"/>
    </location>
</feature>
<evidence type="ECO:0000256" key="4">
    <source>
        <dbReference type="ARBA" id="ARBA00022989"/>
    </source>
</evidence>
<feature type="transmembrane region" description="Helical" evidence="6">
    <location>
        <begin position="236"/>
        <end position="254"/>
    </location>
</feature>
<dbReference type="RefSeq" id="WP_169209964.1">
    <property type="nucleotide sequence ID" value="NZ_JAATNW010000003.1"/>
</dbReference>
<evidence type="ECO:0000256" key="5">
    <source>
        <dbReference type="ARBA" id="ARBA00023136"/>
    </source>
</evidence>
<comment type="caution">
    <text evidence="8">The sequence shown here is derived from an EMBL/GenBank/DDBJ whole genome shotgun (WGS) entry which is preliminary data.</text>
</comment>
<feature type="transmembrane region" description="Helical" evidence="6">
    <location>
        <begin position="30"/>
        <end position="51"/>
    </location>
</feature>
<name>A0ABX1R2D5_9ALTE</name>
<accession>A0ABX1R2D5</accession>
<feature type="transmembrane region" description="Helical" evidence="6">
    <location>
        <begin position="92"/>
        <end position="112"/>
    </location>
</feature>
<organism evidence="8 9">
    <name type="scientific">Alteromonas ponticola</name>
    <dbReference type="NCBI Taxonomy" id="2720613"/>
    <lineage>
        <taxon>Bacteria</taxon>
        <taxon>Pseudomonadati</taxon>
        <taxon>Pseudomonadota</taxon>
        <taxon>Gammaproteobacteria</taxon>
        <taxon>Alteromonadales</taxon>
        <taxon>Alteromonadaceae</taxon>
        <taxon>Alteromonas/Salinimonas group</taxon>
        <taxon>Alteromonas</taxon>
    </lineage>
</organism>
<keyword evidence="3 6" id="KW-0812">Transmembrane</keyword>